<accession>A0A9J6ALX5</accession>
<comment type="caution">
    <text evidence="3">The sequence shown here is derived from an EMBL/GenBank/DDBJ whole genome shotgun (WGS) entry which is preliminary data.</text>
</comment>
<dbReference type="OrthoDB" id="1299713at2759"/>
<feature type="domain" description="SWIM-type" evidence="2">
    <location>
        <begin position="27"/>
        <end position="65"/>
    </location>
</feature>
<dbReference type="InterPro" id="IPR007527">
    <property type="entry name" value="Znf_SWIM"/>
</dbReference>
<dbReference type="Pfam" id="PF04434">
    <property type="entry name" value="SWIM"/>
    <property type="match status" value="1"/>
</dbReference>
<evidence type="ECO:0000313" key="3">
    <source>
        <dbReference type="EMBL" id="KAG5625098.1"/>
    </source>
</evidence>
<dbReference type="AlphaFoldDB" id="A0A9J6ALX5"/>
<organism evidence="3 4">
    <name type="scientific">Solanum commersonii</name>
    <name type="common">Commerson's wild potato</name>
    <name type="synonym">Commerson's nightshade</name>
    <dbReference type="NCBI Taxonomy" id="4109"/>
    <lineage>
        <taxon>Eukaryota</taxon>
        <taxon>Viridiplantae</taxon>
        <taxon>Streptophyta</taxon>
        <taxon>Embryophyta</taxon>
        <taxon>Tracheophyta</taxon>
        <taxon>Spermatophyta</taxon>
        <taxon>Magnoliopsida</taxon>
        <taxon>eudicotyledons</taxon>
        <taxon>Gunneridae</taxon>
        <taxon>Pentapetalae</taxon>
        <taxon>asterids</taxon>
        <taxon>lamiids</taxon>
        <taxon>Solanales</taxon>
        <taxon>Solanaceae</taxon>
        <taxon>Solanoideae</taxon>
        <taxon>Solaneae</taxon>
        <taxon>Solanum</taxon>
    </lineage>
</organism>
<dbReference type="Proteomes" id="UP000824120">
    <property type="component" value="Chromosome 2"/>
</dbReference>
<keyword evidence="4" id="KW-1185">Reference proteome</keyword>
<keyword evidence="1" id="KW-0862">Zinc</keyword>
<keyword evidence="1" id="KW-0479">Metal-binding</keyword>
<evidence type="ECO:0000313" key="4">
    <source>
        <dbReference type="Proteomes" id="UP000824120"/>
    </source>
</evidence>
<proteinExistence type="predicted"/>
<gene>
    <name evidence="3" type="ORF">H5410_010316</name>
</gene>
<dbReference type="GO" id="GO:0008270">
    <property type="term" value="F:zinc ion binding"/>
    <property type="evidence" value="ECO:0007669"/>
    <property type="project" value="UniProtKB-KW"/>
</dbReference>
<evidence type="ECO:0000259" key="2">
    <source>
        <dbReference type="PROSITE" id="PS50966"/>
    </source>
</evidence>
<name>A0A9J6ALX5_SOLCO</name>
<sequence length="98" mass="11554">MAKAYRKEDFDRLMARVVKVYHRVKDYLEEAGYIECLEQKICMCGSFQHNEIPCEHEIAVLKHKTVTDMHPYCSDYYKSDALEKTCEVAMIPMPDKED</sequence>
<protein>
    <recommendedName>
        <fullName evidence="2">SWIM-type domain-containing protein</fullName>
    </recommendedName>
</protein>
<dbReference type="PROSITE" id="PS50966">
    <property type="entry name" value="ZF_SWIM"/>
    <property type="match status" value="1"/>
</dbReference>
<keyword evidence="1" id="KW-0863">Zinc-finger</keyword>
<reference evidence="3 4" key="1">
    <citation type="submission" date="2020-09" db="EMBL/GenBank/DDBJ databases">
        <title>De no assembly of potato wild relative species, Solanum commersonii.</title>
        <authorList>
            <person name="Cho K."/>
        </authorList>
    </citation>
    <scope>NUCLEOTIDE SEQUENCE [LARGE SCALE GENOMIC DNA]</scope>
    <source>
        <strain evidence="3">LZ3.2</strain>
        <tissue evidence="3">Leaf</tissue>
    </source>
</reference>
<evidence type="ECO:0000256" key="1">
    <source>
        <dbReference type="PROSITE-ProRule" id="PRU00325"/>
    </source>
</evidence>
<dbReference type="EMBL" id="JACXVP010000002">
    <property type="protein sequence ID" value="KAG5625098.1"/>
    <property type="molecule type" value="Genomic_DNA"/>
</dbReference>